<keyword evidence="8" id="KW-1185">Reference proteome</keyword>
<protein>
    <submittedName>
        <fullName evidence="7">Ribose ABC transporter permease</fullName>
    </submittedName>
</protein>
<evidence type="ECO:0000256" key="5">
    <source>
        <dbReference type="ARBA" id="ARBA00023136"/>
    </source>
</evidence>
<dbReference type="CDD" id="cd06579">
    <property type="entry name" value="TM_PBP1_transp_AraH_like"/>
    <property type="match status" value="1"/>
</dbReference>
<dbReference type="Proteomes" id="UP000635726">
    <property type="component" value="Unassembled WGS sequence"/>
</dbReference>
<feature type="transmembrane region" description="Helical" evidence="6">
    <location>
        <begin position="126"/>
        <end position="147"/>
    </location>
</feature>
<dbReference type="EMBL" id="BMOE01000002">
    <property type="protein sequence ID" value="GGJ66766.1"/>
    <property type="molecule type" value="Genomic_DNA"/>
</dbReference>
<dbReference type="GO" id="GO:0022857">
    <property type="term" value="F:transmembrane transporter activity"/>
    <property type="evidence" value="ECO:0007669"/>
    <property type="project" value="InterPro"/>
</dbReference>
<name>A0A917ULR1_9DEIO</name>
<dbReference type="PANTHER" id="PTHR32196">
    <property type="entry name" value="ABC TRANSPORTER PERMEASE PROTEIN YPHD-RELATED-RELATED"/>
    <property type="match status" value="1"/>
</dbReference>
<keyword evidence="5 6" id="KW-0472">Membrane</keyword>
<evidence type="ECO:0000256" key="3">
    <source>
        <dbReference type="ARBA" id="ARBA00022692"/>
    </source>
</evidence>
<proteinExistence type="predicted"/>
<feature type="transmembrane region" description="Helical" evidence="6">
    <location>
        <begin position="59"/>
        <end position="85"/>
    </location>
</feature>
<organism evidence="7 8">
    <name type="scientific">Deinococcus aquiradiocola</name>
    <dbReference type="NCBI Taxonomy" id="393059"/>
    <lineage>
        <taxon>Bacteria</taxon>
        <taxon>Thermotogati</taxon>
        <taxon>Deinococcota</taxon>
        <taxon>Deinococci</taxon>
        <taxon>Deinococcales</taxon>
        <taxon>Deinococcaceae</taxon>
        <taxon>Deinococcus</taxon>
    </lineage>
</organism>
<keyword evidence="4 6" id="KW-1133">Transmembrane helix</keyword>
<comment type="caution">
    <text evidence="7">The sequence shown here is derived from an EMBL/GenBank/DDBJ whole genome shotgun (WGS) entry which is preliminary data.</text>
</comment>
<dbReference type="InterPro" id="IPR001851">
    <property type="entry name" value="ABC_transp_permease"/>
</dbReference>
<accession>A0A917ULR1</accession>
<evidence type="ECO:0000256" key="6">
    <source>
        <dbReference type="SAM" id="Phobius"/>
    </source>
</evidence>
<sequence length="323" mass="33670">MSLAQSDTPRTRWTPAEIFSRFGLWIIFALLMIVTSRLSDSFLTFSNLSNVARQISINALLAFGMTAVILTGGIDLSVGALVALAGVSSVMLDKLGLPFPVTFLGTLLIGGLVGSFNGLIAAYGRIAPFIVTLAAMTILRGVTLTLTNGSPLTGLSDPFTALANTDFLGLSVPVWVTLLALVATWFLLRRTAWGRGVYALGSSESATSFAGLPVNRLKVTVYAFSGLMAGLAALLLTSRLNSAQPTAGEGFELDAIAAVVVGGTRLAGGRGGVIGTLLGALIIGVLNNAMNLLNVNPFFQMIVKGVVILGALLLERVLNGRRS</sequence>
<keyword evidence="2" id="KW-1003">Cell membrane</keyword>
<gene>
    <name evidence="7" type="primary">rbsC</name>
    <name evidence="7" type="ORF">GCM10008939_08630</name>
</gene>
<keyword evidence="3 6" id="KW-0812">Transmembrane</keyword>
<feature type="transmembrane region" description="Helical" evidence="6">
    <location>
        <begin position="97"/>
        <end position="119"/>
    </location>
</feature>
<dbReference type="Pfam" id="PF02653">
    <property type="entry name" value="BPD_transp_2"/>
    <property type="match status" value="1"/>
</dbReference>
<evidence type="ECO:0000313" key="8">
    <source>
        <dbReference type="Proteomes" id="UP000635726"/>
    </source>
</evidence>
<dbReference type="RefSeq" id="WP_188961046.1">
    <property type="nucleotide sequence ID" value="NZ_BMOE01000002.1"/>
</dbReference>
<reference evidence="7" key="2">
    <citation type="submission" date="2020-09" db="EMBL/GenBank/DDBJ databases">
        <authorList>
            <person name="Sun Q."/>
            <person name="Ohkuma M."/>
        </authorList>
    </citation>
    <scope>NUCLEOTIDE SEQUENCE</scope>
    <source>
        <strain evidence="7">JCM 14371</strain>
    </source>
</reference>
<dbReference type="GO" id="GO:0005886">
    <property type="term" value="C:plasma membrane"/>
    <property type="evidence" value="ECO:0007669"/>
    <property type="project" value="UniProtKB-SubCell"/>
</dbReference>
<dbReference type="AlphaFoldDB" id="A0A917ULR1"/>
<comment type="subcellular location">
    <subcellularLocation>
        <location evidence="1">Cell membrane</location>
        <topology evidence="1">Multi-pass membrane protein</topology>
    </subcellularLocation>
</comment>
<reference evidence="7" key="1">
    <citation type="journal article" date="2014" name="Int. J. Syst. Evol. Microbiol.">
        <title>Complete genome sequence of Corynebacterium casei LMG S-19264T (=DSM 44701T), isolated from a smear-ripened cheese.</title>
        <authorList>
            <consortium name="US DOE Joint Genome Institute (JGI-PGF)"/>
            <person name="Walter F."/>
            <person name="Albersmeier A."/>
            <person name="Kalinowski J."/>
            <person name="Ruckert C."/>
        </authorList>
    </citation>
    <scope>NUCLEOTIDE SEQUENCE</scope>
    <source>
        <strain evidence="7">JCM 14371</strain>
    </source>
</reference>
<feature type="transmembrane region" description="Helical" evidence="6">
    <location>
        <begin position="18"/>
        <end position="38"/>
    </location>
</feature>
<feature type="transmembrane region" description="Helical" evidence="6">
    <location>
        <begin position="298"/>
        <end position="318"/>
    </location>
</feature>
<evidence type="ECO:0000256" key="1">
    <source>
        <dbReference type="ARBA" id="ARBA00004651"/>
    </source>
</evidence>
<evidence type="ECO:0000256" key="2">
    <source>
        <dbReference type="ARBA" id="ARBA00022475"/>
    </source>
</evidence>
<evidence type="ECO:0000313" key="7">
    <source>
        <dbReference type="EMBL" id="GGJ66766.1"/>
    </source>
</evidence>
<evidence type="ECO:0000256" key="4">
    <source>
        <dbReference type="ARBA" id="ARBA00022989"/>
    </source>
</evidence>
<feature type="transmembrane region" description="Helical" evidence="6">
    <location>
        <begin position="167"/>
        <end position="188"/>
    </location>
</feature>
<dbReference type="PANTHER" id="PTHR32196:SF72">
    <property type="entry name" value="RIBOSE IMPORT PERMEASE PROTEIN RBSC"/>
    <property type="match status" value="1"/>
</dbReference>